<evidence type="ECO:0000256" key="4">
    <source>
        <dbReference type="ARBA" id="ARBA00022771"/>
    </source>
</evidence>
<keyword evidence="6" id="KW-0539">Nucleus</keyword>
<feature type="domain" description="C2H2-type" evidence="9">
    <location>
        <begin position="211"/>
        <end position="238"/>
    </location>
</feature>
<evidence type="ECO:0000256" key="3">
    <source>
        <dbReference type="ARBA" id="ARBA00022737"/>
    </source>
</evidence>
<dbReference type="EMBL" id="VUJU01002545">
    <property type="protein sequence ID" value="KAF0760899.1"/>
    <property type="molecule type" value="Genomic_DNA"/>
</dbReference>
<name>A0A6G0YT82_APHCR</name>
<dbReference type="PANTHER" id="PTHR14196">
    <property type="entry name" value="ODD-SKIPPED - RELATED"/>
    <property type="match status" value="1"/>
</dbReference>
<dbReference type="PROSITE" id="PS50157">
    <property type="entry name" value="ZINC_FINGER_C2H2_2"/>
    <property type="match status" value="2"/>
</dbReference>
<dbReference type="InterPro" id="IPR013087">
    <property type="entry name" value="Znf_C2H2_type"/>
</dbReference>
<comment type="caution">
    <text evidence="10">The sequence shown here is derived from an EMBL/GenBank/DDBJ whole genome shotgun (WGS) entry which is preliminary data.</text>
</comment>
<dbReference type="GO" id="GO:0005634">
    <property type="term" value="C:nucleus"/>
    <property type="evidence" value="ECO:0007669"/>
    <property type="project" value="UniProtKB-SubCell"/>
</dbReference>
<dbReference type="SMART" id="SM00355">
    <property type="entry name" value="ZnF_C2H2"/>
    <property type="match status" value="2"/>
</dbReference>
<organism evidence="10 11">
    <name type="scientific">Aphis craccivora</name>
    <name type="common">Cowpea aphid</name>
    <dbReference type="NCBI Taxonomy" id="307492"/>
    <lineage>
        <taxon>Eukaryota</taxon>
        <taxon>Metazoa</taxon>
        <taxon>Ecdysozoa</taxon>
        <taxon>Arthropoda</taxon>
        <taxon>Hexapoda</taxon>
        <taxon>Insecta</taxon>
        <taxon>Pterygota</taxon>
        <taxon>Neoptera</taxon>
        <taxon>Paraneoptera</taxon>
        <taxon>Hemiptera</taxon>
        <taxon>Sternorrhyncha</taxon>
        <taxon>Aphidomorpha</taxon>
        <taxon>Aphidoidea</taxon>
        <taxon>Aphididae</taxon>
        <taxon>Aphidini</taxon>
        <taxon>Aphis</taxon>
        <taxon>Aphis</taxon>
    </lineage>
</organism>
<evidence type="ECO:0000256" key="2">
    <source>
        <dbReference type="ARBA" id="ARBA00022723"/>
    </source>
</evidence>
<evidence type="ECO:0000313" key="11">
    <source>
        <dbReference type="Proteomes" id="UP000478052"/>
    </source>
</evidence>
<reference evidence="10 11" key="1">
    <citation type="submission" date="2019-08" db="EMBL/GenBank/DDBJ databases">
        <title>Whole genome of Aphis craccivora.</title>
        <authorList>
            <person name="Voronova N.V."/>
            <person name="Shulinski R.S."/>
            <person name="Bandarenka Y.V."/>
            <person name="Zhorov D.G."/>
            <person name="Warner D."/>
        </authorList>
    </citation>
    <scope>NUCLEOTIDE SEQUENCE [LARGE SCALE GENOMIC DNA]</scope>
    <source>
        <strain evidence="10">180601</strain>
        <tissue evidence="10">Whole Body</tissue>
    </source>
</reference>
<dbReference type="InterPro" id="IPR050717">
    <property type="entry name" value="C2H2-ZF_Transcription_Reg"/>
</dbReference>
<keyword evidence="3" id="KW-0677">Repeat</keyword>
<keyword evidence="11" id="KW-1185">Reference proteome</keyword>
<evidence type="ECO:0000313" key="10">
    <source>
        <dbReference type="EMBL" id="KAF0760899.1"/>
    </source>
</evidence>
<keyword evidence="5" id="KW-0862">Zinc</keyword>
<dbReference type="InterPro" id="IPR036236">
    <property type="entry name" value="Znf_C2H2_sf"/>
</dbReference>
<feature type="domain" description="C2H2-type" evidence="9">
    <location>
        <begin position="239"/>
        <end position="260"/>
    </location>
</feature>
<dbReference type="AlphaFoldDB" id="A0A6G0YT82"/>
<comment type="subcellular location">
    <subcellularLocation>
        <location evidence="1">Nucleus</location>
    </subcellularLocation>
</comment>
<evidence type="ECO:0000256" key="7">
    <source>
        <dbReference type="PROSITE-ProRule" id="PRU00042"/>
    </source>
</evidence>
<dbReference type="GO" id="GO:0000981">
    <property type="term" value="F:DNA-binding transcription factor activity, RNA polymerase II-specific"/>
    <property type="evidence" value="ECO:0007669"/>
    <property type="project" value="TreeGrafter"/>
</dbReference>
<dbReference type="FunFam" id="3.30.160.60:FF:002571">
    <property type="entry name" value="Protein odd-skipped-related 2"/>
    <property type="match status" value="1"/>
</dbReference>
<dbReference type="OrthoDB" id="9451254at2759"/>
<sequence>MSSGSSGGKSASVGGEGVKPGVGSAFVPVMPSSGSFYGHPSIASLQQPSPSSADFFAASMMADKHKALHQHHHLSSLQQQQQPSPGMYVPKHKSQQQQQQQQQQSPSANAAAAAAAAVSLLHQQQQNELMAMALDKNKVLQAVMHQRGYGHPFLLNPAGQYGGQPHSSLFGGPAAGAVPGAFGSVAARPRTSAVGTGAGGIGRASRPKKQFICRFCNRQFTKSYNLLIHERTHTDERPYSCDICKKAFRRQDHLRDHNTE</sequence>
<dbReference type="SUPFAM" id="SSF57667">
    <property type="entry name" value="beta-beta-alpha zinc fingers"/>
    <property type="match status" value="1"/>
</dbReference>
<feature type="compositionally biased region" description="Low complexity" evidence="8">
    <location>
        <begin position="95"/>
        <end position="110"/>
    </location>
</feature>
<evidence type="ECO:0000256" key="5">
    <source>
        <dbReference type="ARBA" id="ARBA00022833"/>
    </source>
</evidence>
<keyword evidence="2" id="KW-0479">Metal-binding</keyword>
<evidence type="ECO:0000259" key="9">
    <source>
        <dbReference type="PROSITE" id="PS50157"/>
    </source>
</evidence>
<dbReference type="Pfam" id="PF00096">
    <property type="entry name" value="zf-C2H2"/>
    <property type="match status" value="2"/>
</dbReference>
<proteinExistence type="predicted"/>
<protein>
    <submittedName>
        <fullName evidence="10">Protein bowel-like</fullName>
    </submittedName>
</protein>
<dbReference type="Proteomes" id="UP000478052">
    <property type="component" value="Unassembled WGS sequence"/>
</dbReference>
<dbReference type="GO" id="GO:0009880">
    <property type="term" value="P:embryonic pattern specification"/>
    <property type="evidence" value="ECO:0007669"/>
    <property type="project" value="TreeGrafter"/>
</dbReference>
<keyword evidence="4 7" id="KW-0863">Zinc-finger</keyword>
<dbReference type="PROSITE" id="PS00028">
    <property type="entry name" value="ZINC_FINGER_C2H2_1"/>
    <property type="match status" value="1"/>
</dbReference>
<dbReference type="GO" id="GO:0048619">
    <property type="term" value="P:embryonic hindgut morphogenesis"/>
    <property type="evidence" value="ECO:0007669"/>
    <property type="project" value="TreeGrafter"/>
</dbReference>
<dbReference type="GO" id="GO:0000977">
    <property type="term" value="F:RNA polymerase II transcription regulatory region sequence-specific DNA binding"/>
    <property type="evidence" value="ECO:0007669"/>
    <property type="project" value="TreeGrafter"/>
</dbReference>
<gene>
    <name evidence="10" type="ORF">FWK35_00029615</name>
</gene>
<feature type="compositionally biased region" description="Low complexity" evidence="8">
    <location>
        <begin position="75"/>
        <end position="85"/>
    </location>
</feature>
<accession>A0A6G0YT82</accession>
<dbReference type="PANTHER" id="PTHR14196:SF11">
    <property type="entry name" value="PROTEIN SISTER OF ODD AND BOWEL"/>
    <property type="match status" value="1"/>
</dbReference>
<feature type="region of interest" description="Disordered" evidence="8">
    <location>
        <begin position="66"/>
        <end position="110"/>
    </location>
</feature>
<evidence type="ECO:0000256" key="8">
    <source>
        <dbReference type="SAM" id="MobiDB-lite"/>
    </source>
</evidence>
<dbReference type="GO" id="GO:0008270">
    <property type="term" value="F:zinc ion binding"/>
    <property type="evidence" value="ECO:0007669"/>
    <property type="project" value="UniProtKB-KW"/>
</dbReference>
<evidence type="ECO:0000256" key="1">
    <source>
        <dbReference type="ARBA" id="ARBA00004123"/>
    </source>
</evidence>
<evidence type="ECO:0000256" key="6">
    <source>
        <dbReference type="ARBA" id="ARBA00023242"/>
    </source>
</evidence>
<dbReference type="FunFam" id="3.30.160.60:FF:000311">
    <property type="entry name" value="protein odd-skipped-related 2 isoform X1"/>
    <property type="match status" value="1"/>
</dbReference>
<dbReference type="Gene3D" id="3.30.160.60">
    <property type="entry name" value="Classic Zinc Finger"/>
    <property type="match status" value="2"/>
</dbReference>